<evidence type="ECO:0000313" key="3">
    <source>
        <dbReference type="Proteomes" id="UP000679690"/>
    </source>
</evidence>
<protein>
    <submittedName>
        <fullName evidence="2">Lantibiotic dehydratase</fullName>
    </submittedName>
</protein>
<proteinExistence type="predicted"/>
<gene>
    <name evidence="2" type="ORF">J5X75_11330</name>
</gene>
<reference evidence="2 3" key="1">
    <citation type="submission" date="2021-03" db="EMBL/GenBank/DDBJ databases">
        <title>Actinoplanes flavus sp. nov., a novel actinomycete isolated from Coconut Palm rhizosphere soil.</title>
        <authorList>
            <person name="Luo X."/>
        </authorList>
    </citation>
    <scope>NUCLEOTIDE SEQUENCE [LARGE SCALE GENOMIC DNA]</scope>
    <source>
        <strain evidence="2 3">NEAU-H7</strain>
    </source>
</reference>
<keyword evidence="3" id="KW-1185">Reference proteome</keyword>
<feature type="domain" description="Lantibiotic dehydratase N-terminal" evidence="1">
    <location>
        <begin position="669"/>
        <end position="747"/>
    </location>
</feature>
<dbReference type="InterPro" id="IPR006827">
    <property type="entry name" value="Lant_deHydtase_N"/>
</dbReference>
<sequence length="792" mass="88635">MWQTMDLIAVRATGFPMELLDELRAPELEPHMRAILDADANLDALAERLRQDLADTINNLRRTGDRVLLREASRALRRVKSGEPVPEATVAVLPTTTVWNDALAAREELITTARKVFGSHLERSRGALRKVMSRTDVQEALLLLSPAAYDAARRYLDAPATAPRTTRTREIERRLVSYLQRLCGKNETNSFFGSINYGTIDTSAETSLRIERGPQRIADRHVLPAQWMVETLARTMSADESLRPHLRPRRTSGRASGTLAVAVHERADGRRTVADIAAEIGTDPATVWTAVEELTRRRAVDAGPIVPPDLADPLAWLISWTTALPSDCTARRVWLPILTGIAQLLTAFAQADVRERRRLFDVIEERFTDVCGRPGRREGGKMYADRGLFFEECRGDMTDVVIGGRLARDLTERLEPVLHLAQTHGMLRWRRDQRQATALWRHLAGDRDEVPVHTYLQALADAPRHDEADELSAFEESLRGLVAERSDGHVANLTGSDLPRPALPDIPDTMHLTSLDVMLGATGEDAVAAGDYQLVIGEMHPQPLLWAFPTGHFLTGEQRASMRRTLYDAIAAQPGAATAATIAHTRSSKVYPYPLPGHELELRPRLATADATPVTSVRIRRRGDGVSWWAPEHGWLRLYAPLRRREDRLDPVAPFAFPALTLPTIDLGEHTPRIVVDGVILQRRRWKVPAAEFAQHHGRTADDFGHYLAAWRAKERRGLPARIYVKVAHETKPVHVDFADVLLVELLDSMARASEVLVCTEALPDPRDQLWLSGPEGRHCCEFRTIAWRTPE</sequence>
<dbReference type="EMBL" id="JAGFNS010000006">
    <property type="protein sequence ID" value="MBO3738115.1"/>
    <property type="molecule type" value="Genomic_DNA"/>
</dbReference>
<evidence type="ECO:0000259" key="1">
    <source>
        <dbReference type="Pfam" id="PF04738"/>
    </source>
</evidence>
<evidence type="ECO:0000313" key="2">
    <source>
        <dbReference type="EMBL" id="MBO3738115.1"/>
    </source>
</evidence>
<feature type="domain" description="Lantibiotic dehydratase N-terminal" evidence="1">
    <location>
        <begin position="134"/>
        <end position="250"/>
    </location>
</feature>
<organism evidence="2 3">
    <name type="scientific">Actinoplanes flavus</name>
    <dbReference type="NCBI Taxonomy" id="2820290"/>
    <lineage>
        <taxon>Bacteria</taxon>
        <taxon>Bacillati</taxon>
        <taxon>Actinomycetota</taxon>
        <taxon>Actinomycetes</taxon>
        <taxon>Micromonosporales</taxon>
        <taxon>Micromonosporaceae</taxon>
        <taxon>Actinoplanes</taxon>
    </lineage>
</organism>
<comment type="caution">
    <text evidence="2">The sequence shown here is derived from an EMBL/GenBank/DDBJ whole genome shotgun (WGS) entry which is preliminary data.</text>
</comment>
<dbReference type="RefSeq" id="WP_208467303.1">
    <property type="nucleotide sequence ID" value="NZ_JAGFNS010000006.1"/>
</dbReference>
<dbReference type="Proteomes" id="UP000679690">
    <property type="component" value="Unassembled WGS sequence"/>
</dbReference>
<name>A0ABS3UH64_9ACTN</name>
<dbReference type="Pfam" id="PF04738">
    <property type="entry name" value="Lant_dehydr_N"/>
    <property type="match status" value="2"/>
</dbReference>
<accession>A0ABS3UH64</accession>